<reference evidence="1" key="1">
    <citation type="submission" date="2016-03" db="EMBL/GenBank/DDBJ databases">
        <title>Mechanisms controlling the formation of the plant cell surface in tip-growing cells are functionally conserved among land plants.</title>
        <authorList>
            <person name="Honkanen S."/>
            <person name="Jones V.A."/>
            <person name="Morieri G."/>
            <person name="Champion C."/>
            <person name="Hetherington A.J."/>
            <person name="Kelly S."/>
            <person name="Saint-Marcoux D."/>
            <person name="Proust H."/>
            <person name="Prescott H."/>
            <person name="Dolan L."/>
        </authorList>
    </citation>
    <scope>NUCLEOTIDE SEQUENCE [LARGE SCALE GENOMIC DNA]</scope>
    <source>
        <tissue evidence="1">Whole gametophyte</tissue>
    </source>
</reference>
<name>A0A176WCY3_MARPO</name>
<keyword evidence="2" id="KW-1185">Reference proteome</keyword>
<protein>
    <submittedName>
        <fullName evidence="1">Uncharacterized protein</fullName>
    </submittedName>
</protein>
<dbReference type="EMBL" id="LVLJ01001379">
    <property type="protein sequence ID" value="OAE29966.1"/>
    <property type="molecule type" value="Genomic_DNA"/>
</dbReference>
<proteinExistence type="predicted"/>
<dbReference type="AlphaFoldDB" id="A0A176WCY3"/>
<comment type="caution">
    <text evidence="1">The sequence shown here is derived from an EMBL/GenBank/DDBJ whole genome shotgun (WGS) entry which is preliminary data.</text>
</comment>
<sequence length="131" mass="14675">MSTIASLTTLPRRSSGVGGSLQTIMHRKKRQSPDNNITFNVINVDVKIQIEIENNEGLCTIRHLVNTPDFEAVTITLINVNNIDPIRRALLTELWGADIKSFEEVSMNTLKLLKTPPIKLNVKKLQSLAKK</sequence>
<organism evidence="1 2">
    <name type="scientific">Marchantia polymorpha subsp. ruderalis</name>
    <dbReference type="NCBI Taxonomy" id="1480154"/>
    <lineage>
        <taxon>Eukaryota</taxon>
        <taxon>Viridiplantae</taxon>
        <taxon>Streptophyta</taxon>
        <taxon>Embryophyta</taxon>
        <taxon>Marchantiophyta</taxon>
        <taxon>Marchantiopsida</taxon>
        <taxon>Marchantiidae</taxon>
        <taxon>Marchantiales</taxon>
        <taxon>Marchantiaceae</taxon>
        <taxon>Marchantia</taxon>
    </lineage>
</organism>
<gene>
    <name evidence="1" type="ORF">AXG93_669s1150</name>
</gene>
<accession>A0A176WCY3</accession>
<evidence type="ECO:0000313" key="1">
    <source>
        <dbReference type="EMBL" id="OAE29966.1"/>
    </source>
</evidence>
<evidence type="ECO:0000313" key="2">
    <source>
        <dbReference type="Proteomes" id="UP000077202"/>
    </source>
</evidence>
<dbReference type="Proteomes" id="UP000077202">
    <property type="component" value="Unassembled WGS sequence"/>
</dbReference>